<feature type="compositionally biased region" description="Polar residues" evidence="1">
    <location>
        <begin position="704"/>
        <end position="720"/>
    </location>
</feature>
<evidence type="ECO:0000313" key="3">
    <source>
        <dbReference type="Proteomes" id="UP001595075"/>
    </source>
</evidence>
<feature type="compositionally biased region" description="Basic and acidic residues" evidence="1">
    <location>
        <begin position="766"/>
        <end position="779"/>
    </location>
</feature>
<feature type="compositionally biased region" description="Polar residues" evidence="1">
    <location>
        <begin position="105"/>
        <end position="116"/>
    </location>
</feature>
<evidence type="ECO:0000313" key="2">
    <source>
        <dbReference type="EMBL" id="KAL2060279.1"/>
    </source>
</evidence>
<dbReference type="EMBL" id="JAZHXI010000023">
    <property type="protein sequence ID" value="KAL2060279.1"/>
    <property type="molecule type" value="Genomic_DNA"/>
</dbReference>
<organism evidence="2 3">
    <name type="scientific">Oculimacula yallundae</name>
    <dbReference type="NCBI Taxonomy" id="86028"/>
    <lineage>
        <taxon>Eukaryota</taxon>
        <taxon>Fungi</taxon>
        <taxon>Dikarya</taxon>
        <taxon>Ascomycota</taxon>
        <taxon>Pezizomycotina</taxon>
        <taxon>Leotiomycetes</taxon>
        <taxon>Helotiales</taxon>
        <taxon>Ploettnerulaceae</taxon>
        <taxon>Oculimacula</taxon>
    </lineage>
</organism>
<feature type="region of interest" description="Disordered" evidence="1">
    <location>
        <begin position="103"/>
        <end position="125"/>
    </location>
</feature>
<proteinExistence type="predicted"/>
<reference evidence="2 3" key="1">
    <citation type="journal article" date="2024" name="Commun. Biol.">
        <title>Comparative genomic analysis of thermophilic fungi reveals convergent evolutionary adaptations and gene losses.</title>
        <authorList>
            <person name="Steindorff A.S."/>
            <person name="Aguilar-Pontes M.V."/>
            <person name="Robinson A.J."/>
            <person name="Andreopoulos B."/>
            <person name="LaButti K."/>
            <person name="Kuo A."/>
            <person name="Mondo S."/>
            <person name="Riley R."/>
            <person name="Otillar R."/>
            <person name="Haridas S."/>
            <person name="Lipzen A."/>
            <person name="Grimwood J."/>
            <person name="Schmutz J."/>
            <person name="Clum A."/>
            <person name="Reid I.D."/>
            <person name="Moisan M.C."/>
            <person name="Butler G."/>
            <person name="Nguyen T.T.M."/>
            <person name="Dewar K."/>
            <person name="Conant G."/>
            <person name="Drula E."/>
            <person name="Henrissat B."/>
            <person name="Hansel C."/>
            <person name="Singer S."/>
            <person name="Hutchinson M.I."/>
            <person name="de Vries R.P."/>
            <person name="Natvig D.O."/>
            <person name="Powell A.J."/>
            <person name="Tsang A."/>
            <person name="Grigoriev I.V."/>
        </authorList>
    </citation>
    <scope>NUCLEOTIDE SEQUENCE [LARGE SCALE GENOMIC DNA]</scope>
    <source>
        <strain evidence="2 3">CBS 494.80</strain>
    </source>
</reference>
<protein>
    <submittedName>
        <fullName evidence="2">Uncharacterized protein</fullName>
    </submittedName>
</protein>
<gene>
    <name evidence="2" type="ORF">VTL71DRAFT_9674</name>
</gene>
<keyword evidence="3" id="KW-1185">Reference proteome</keyword>
<evidence type="ECO:0000256" key="1">
    <source>
        <dbReference type="SAM" id="MobiDB-lite"/>
    </source>
</evidence>
<accession>A0ABR4BRI8</accession>
<feature type="compositionally biased region" description="Basic and acidic residues" evidence="1">
    <location>
        <begin position="641"/>
        <end position="667"/>
    </location>
</feature>
<feature type="region of interest" description="Disordered" evidence="1">
    <location>
        <begin position="757"/>
        <end position="807"/>
    </location>
</feature>
<feature type="compositionally biased region" description="Low complexity" evidence="1">
    <location>
        <begin position="678"/>
        <end position="689"/>
    </location>
</feature>
<feature type="compositionally biased region" description="Polar residues" evidence="1">
    <location>
        <begin position="613"/>
        <end position="628"/>
    </location>
</feature>
<dbReference type="Proteomes" id="UP001595075">
    <property type="component" value="Unassembled WGS sequence"/>
</dbReference>
<sequence length="807" mass="90243">MTSTPIESTAMDKENLQSVIVDMSKELRDQAVGDHQHETCYIKWEFRGDPDSADNSEYEPVTTNYKDNGGLPNNWEESALENLYKGLTDGRVRAFALNEEKQILGESSSRHPATKNTTKKPRVPDRLRDRLIETIETAIGRHLDSRSAKFIDPRKSDPKPPNLYKWQFSDDYPAFPDKKGGISRWSAVQIQSCYQALDKKHLIVVNVAPGSPEAIKVEVEVQAEATDLDMDSSEHEISDFPHVLETPFSKSPPSSNRATADTNIVQNITKELHPASESATDAMAMAVEDAQIKTSIVPLKGLEVAQSQILSILTTTLEDQAKQLEITWKAFHASAQIKFRKQLEIAGQQLETERIAHQKTLSNLLPLQREGEKLRTKVAQLEQLEGDLEGRIINSRTETKRVRAKLTELEQDFDRKVSAAMIEGRQSITDEIMNDFGQTMEGEHLAELGLQAGKKAAAPSSTQSSLDQADVNLESLKRQHEEDIQLARKAGRESAYMEFSLGPESSLSDILQIQAELNSNRKIRELKTMHQNWHDIPQRILPSHMLPEGHTPGDKTLYLLAKLSKEVHGVTASQMLTEEIDQRCKNNFDQPKCRIVINSDIQKVLDRIGPNFMNRSASQTSMDESQTPHPLLRSQLTVPERNMEPQNKESPERSQDTINHHNGEHPASKGKPASQRNPATASAFATPASKRNPLGASTHPLPGSMSNPPKRPNTNFSNPTGRDPKRRKTYTPSAVPARLQEIFRSEEDRDLSVEVNDSTIFADPNMKVKDVRDVEKGEAAEDDDIYDASPPRKTRSRAASKKDGALS</sequence>
<name>A0ABR4BRI8_9HELO</name>
<comment type="caution">
    <text evidence="2">The sequence shown here is derived from an EMBL/GenBank/DDBJ whole genome shotgun (WGS) entry which is preliminary data.</text>
</comment>
<feature type="region of interest" description="Disordered" evidence="1">
    <location>
        <begin position="612"/>
        <end position="736"/>
    </location>
</feature>